<keyword evidence="7" id="KW-1133">Transmembrane helix</keyword>
<reference evidence="9 10" key="1">
    <citation type="submission" date="2019-03" db="EMBL/GenBank/DDBJ databases">
        <title>This is whole genome sequence of Paenibacillus sp MS74 strain.</title>
        <authorList>
            <person name="Trinh H.N."/>
        </authorList>
    </citation>
    <scope>NUCLEOTIDE SEQUENCE [LARGE SCALE GENOMIC DNA]</scope>
    <source>
        <strain evidence="9 10">MS74</strain>
    </source>
</reference>
<keyword evidence="5 9" id="KW-0418">Kinase</keyword>
<evidence type="ECO:0000256" key="1">
    <source>
        <dbReference type="ARBA" id="ARBA00004651"/>
    </source>
</evidence>
<keyword evidence="4" id="KW-0808">Transferase</keyword>
<keyword evidence="3" id="KW-0597">Phosphoprotein</keyword>
<feature type="transmembrane region" description="Helical" evidence="7">
    <location>
        <begin position="21"/>
        <end position="41"/>
    </location>
</feature>
<evidence type="ECO:0000313" key="10">
    <source>
        <dbReference type="Proteomes" id="UP000295636"/>
    </source>
</evidence>
<dbReference type="PANTHER" id="PTHR34220">
    <property type="entry name" value="SENSOR HISTIDINE KINASE YPDA"/>
    <property type="match status" value="1"/>
</dbReference>
<dbReference type="PANTHER" id="PTHR34220:SF7">
    <property type="entry name" value="SENSOR HISTIDINE KINASE YPDA"/>
    <property type="match status" value="1"/>
</dbReference>
<dbReference type="Pfam" id="PF06580">
    <property type="entry name" value="His_kinase"/>
    <property type="match status" value="1"/>
</dbReference>
<evidence type="ECO:0000256" key="5">
    <source>
        <dbReference type="ARBA" id="ARBA00022777"/>
    </source>
</evidence>
<dbReference type="InterPro" id="IPR003594">
    <property type="entry name" value="HATPase_dom"/>
</dbReference>
<feature type="transmembrane region" description="Helical" evidence="7">
    <location>
        <begin position="304"/>
        <end position="328"/>
    </location>
</feature>
<keyword evidence="6 7" id="KW-0472">Membrane</keyword>
<dbReference type="SUPFAM" id="SSF55874">
    <property type="entry name" value="ATPase domain of HSP90 chaperone/DNA topoisomerase II/histidine kinase"/>
    <property type="match status" value="1"/>
</dbReference>
<sequence length="607" mass="69744">MLSKRNKDKRMPPISFQNKLLLSYGLITLIPVLSALFIFGLNSYNDTKRYYEEFMNQLSGRADTITNEFIANTARNSYFYLTDNNLKNILEKRYVQDKIELLEDARSMQKAMDQVVLMNGQITGVTIMGTNGSQYSSYAAYSTDAKMIRNRIAVDDMYRGTTMVYVEEGPSGHNKRVSLVRYLSDINRDDTNKEGFVKVDLNYRAIEKNFGGVAETNRELGTVVIADGKLLYTTWGSLLQDEEIGRILSRLHDEKNQMNSLMRITIGSKSYLFTARINKLTNWIIVQIIPSEVITAAFHKNIQIYVLICALALGIALLLAVVFSKHFFKPIHKLRTKMKLADAGHLDLVIDEEHRRDEIGQLVHSYNAMLMRMKRSREVEMRSQQLQKRAELHMLQAQINPHFLYNTLNVIHSIAELHRVQQISIMTKALSNLYRYNVKSKDIVTVRSELEQIGNYLKIQQIRFLDKHRVVYDIDEELYDCQILKFLLQPIVENSFQHGLEPKGDHGTLLIGMRRQGNILRIRVEDDGVGIDEAKLEALKTSLVQTAEKDESDSKHHLGLRNVAARIRNFYGPHYGLKVTSKPNEGTCVEMFISSKKGDERNDRTFG</sequence>
<evidence type="ECO:0000256" key="2">
    <source>
        <dbReference type="ARBA" id="ARBA00022475"/>
    </source>
</evidence>
<dbReference type="Pfam" id="PF00672">
    <property type="entry name" value="HAMP"/>
    <property type="match status" value="1"/>
</dbReference>
<evidence type="ECO:0000256" key="6">
    <source>
        <dbReference type="ARBA" id="ARBA00023136"/>
    </source>
</evidence>
<gene>
    <name evidence="9" type="ORF">E1757_18680</name>
</gene>
<dbReference type="RefSeq" id="WP_133230863.1">
    <property type="nucleotide sequence ID" value="NZ_SMRT01000009.1"/>
</dbReference>
<dbReference type="Gene3D" id="6.10.340.10">
    <property type="match status" value="1"/>
</dbReference>
<dbReference type="GO" id="GO:0000155">
    <property type="term" value="F:phosphorelay sensor kinase activity"/>
    <property type="evidence" value="ECO:0007669"/>
    <property type="project" value="InterPro"/>
</dbReference>
<protein>
    <submittedName>
        <fullName evidence="9">Sensor histidine kinase</fullName>
    </submittedName>
</protein>
<evidence type="ECO:0000313" key="9">
    <source>
        <dbReference type="EMBL" id="TDF95767.1"/>
    </source>
</evidence>
<dbReference type="Pfam" id="PF02518">
    <property type="entry name" value="HATPase_c"/>
    <property type="match status" value="1"/>
</dbReference>
<dbReference type="SMART" id="SM00387">
    <property type="entry name" value="HATPase_c"/>
    <property type="match status" value="1"/>
</dbReference>
<dbReference type="GO" id="GO:0005886">
    <property type="term" value="C:plasma membrane"/>
    <property type="evidence" value="ECO:0007669"/>
    <property type="project" value="UniProtKB-SubCell"/>
</dbReference>
<comment type="caution">
    <text evidence="9">The sequence shown here is derived from an EMBL/GenBank/DDBJ whole genome shotgun (WGS) entry which is preliminary data.</text>
</comment>
<dbReference type="OrthoDB" id="9776552at2"/>
<dbReference type="SMART" id="SM00304">
    <property type="entry name" value="HAMP"/>
    <property type="match status" value="1"/>
</dbReference>
<organism evidence="9 10">
    <name type="scientific">Paenibacillus piri</name>
    <dbReference type="NCBI Taxonomy" id="2547395"/>
    <lineage>
        <taxon>Bacteria</taxon>
        <taxon>Bacillati</taxon>
        <taxon>Bacillota</taxon>
        <taxon>Bacilli</taxon>
        <taxon>Bacillales</taxon>
        <taxon>Paenibacillaceae</taxon>
        <taxon>Paenibacillus</taxon>
    </lineage>
</organism>
<dbReference type="InterPro" id="IPR003660">
    <property type="entry name" value="HAMP_dom"/>
</dbReference>
<dbReference type="EMBL" id="SMRT01000009">
    <property type="protein sequence ID" value="TDF95767.1"/>
    <property type="molecule type" value="Genomic_DNA"/>
</dbReference>
<dbReference type="InterPro" id="IPR036890">
    <property type="entry name" value="HATPase_C_sf"/>
</dbReference>
<dbReference type="CDD" id="cd06225">
    <property type="entry name" value="HAMP"/>
    <property type="match status" value="1"/>
</dbReference>
<dbReference type="Proteomes" id="UP000295636">
    <property type="component" value="Unassembled WGS sequence"/>
</dbReference>
<keyword evidence="10" id="KW-1185">Reference proteome</keyword>
<name>A0A4R5KMD3_9BACL</name>
<comment type="subcellular location">
    <subcellularLocation>
        <location evidence="1">Cell membrane</location>
        <topology evidence="1">Multi-pass membrane protein</topology>
    </subcellularLocation>
</comment>
<dbReference type="InterPro" id="IPR010559">
    <property type="entry name" value="Sig_transdc_His_kin_internal"/>
</dbReference>
<dbReference type="Gene3D" id="3.30.565.10">
    <property type="entry name" value="Histidine kinase-like ATPase, C-terminal domain"/>
    <property type="match status" value="1"/>
</dbReference>
<feature type="domain" description="HAMP" evidence="8">
    <location>
        <begin position="325"/>
        <end position="378"/>
    </location>
</feature>
<accession>A0A4R5KMD3</accession>
<dbReference type="InterPro" id="IPR050640">
    <property type="entry name" value="Bact_2-comp_sensor_kinase"/>
</dbReference>
<evidence type="ECO:0000256" key="4">
    <source>
        <dbReference type="ARBA" id="ARBA00022679"/>
    </source>
</evidence>
<evidence type="ECO:0000256" key="7">
    <source>
        <dbReference type="SAM" id="Phobius"/>
    </source>
</evidence>
<dbReference type="AlphaFoldDB" id="A0A4R5KMD3"/>
<keyword evidence="2" id="KW-1003">Cell membrane</keyword>
<proteinExistence type="predicted"/>
<dbReference type="PROSITE" id="PS50885">
    <property type="entry name" value="HAMP"/>
    <property type="match status" value="1"/>
</dbReference>
<dbReference type="SUPFAM" id="SSF158472">
    <property type="entry name" value="HAMP domain-like"/>
    <property type="match status" value="1"/>
</dbReference>
<evidence type="ECO:0000256" key="3">
    <source>
        <dbReference type="ARBA" id="ARBA00022553"/>
    </source>
</evidence>
<keyword evidence="7" id="KW-0812">Transmembrane</keyword>
<evidence type="ECO:0000259" key="8">
    <source>
        <dbReference type="PROSITE" id="PS50885"/>
    </source>
</evidence>